<dbReference type="RefSeq" id="WP_135767888.1">
    <property type="nucleotide sequence ID" value="NZ_RQET01000004.1"/>
</dbReference>
<evidence type="ECO:0000313" key="3">
    <source>
        <dbReference type="Proteomes" id="UP000298458"/>
    </source>
</evidence>
<protein>
    <submittedName>
        <fullName evidence="2">Iron dicitrate transport regulator FecR</fullName>
    </submittedName>
</protein>
<reference evidence="2" key="1">
    <citation type="journal article" date="2019" name="PLoS Negl. Trop. Dis.">
        <title>Revisiting the worldwide diversity of Leptospira species in the environment.</title>
        <authorList>
            <person name="Vincent A.T."/>
            <person name="Schiettekatte O."/>
            <person name="Bourhy P."/>
            <person name="Veyrier F.J."/>
            <person name="Picardeau M."/>
        </authorList>
    </citation>
    <scope>NUCLEOTIDE SEQUENCE [LARGE SCALE GENOMIC DNA]</scope>
    <source>
        <strain evidence="2">SSW15</strain>
    </source>
</reference>
<dbReference type="Gene3D" id="2.60.120.1440">
    <property type="match status" value="1"/>
</dbReference>
<dbReference type="PANTHER" id="PTHR38731">
    <property type="entry name" value="LIPL45-RELATED LIPOPROTEIN-RELATED"/>
    <property type="match status" value="1"/>
</dbReference>
<keyword evidence="3" id="KW-1185">Reference proteome</keyword>
<dbReference type="InterPro" id="IPR006860">
    <property type="entry name" value="FecR"/>
</dbReference>
<dbReference type="EMBL" id="RQET01000004">
    <property type="protein sequence ID" value="TGK12491.1"/>
    <property type="molecule type" value="Genomic_DNA"/>
</dbReference>
<dbReference type="PANTHER" id="PTHR38731:SF1">
    <property type="entry name" value="FECR PROTEIN DOMAIN-CONTAINING PROTEIN"/>
    <property type="match status" value="1"/>
</dbReference>
<evidence type="ECO:0000259" key="1">
    <source>
        <dbReference type="Pfam" id="PF04773"/>
    </source>
</evidence>
<feature type="domain" description="FecR protein" evidence="1">
    <location>
        <begin position="63"/>
        <end position="157"/>
    </location>
</feature>
<name>A0A4R9GJ95_9LEPT</name>
<comment type="caution">
    <text evidence="2">The sequence shown here is derived from an EMBL/GenBank/DDBJ whole genome shotgun (WGS) entry which is preliminary data.</text>
</comment>
<accession>A0A4R9GJ95</accession>
<organism evidence="2 3">
    <name type="scientific">Leptospira fletcheri</name>
    <dbReference type="NCBI Taxonomy" id="2484981"/>
    <lineage>
        <taxon>Bacteria</taxon>
        <taxon>Pseudomonadati</taxon>
        <taxon>Spirochaetota</taxon>
        <taxon>Spirochaetia</taxon>
        <taxon>Leptospirales</taxon>
        <taxon>Leptospiraceae</taxon>
        <taxon>Leptospira</taxon>
    </lineage>
</organism>
<dbReference type="AlphaFoldDB" id="A0A4R9GJ95"/>
<dbReference type="Proteomes" id="UP000298458">
    <property type="component" value="Unassembled WGS sequence"/>
</dbReference>
<sequence>MKRKLWIAISLGLTLGSLVLLSQEKKEQEARIAFLVGNVQLQKAGSGPWARLKQGDPVGEGDILSTGNGSKATVAYRGSEFRILPNSRLKLSSLHSEAKGGKMNVLSGFAWFHVVNLNGKKFDVSTPTNTAGVRGTSFSAFYEPKSKDSGFCTCEGKVALTGNGEKGDGTVQEKGFGGYYSGEGGEPKRTSYEGIIIKFKSMPPFKEMMKKNISLKNCLSCHIPQGWTASDPVPMDETYGASANSH</sequence>
<dbReference type="OrthoDB" id="340012at2"/>
<evidence type="ECO:0000313" key="2">
    <source>
        <dbReference type="EMBL" id="TGK12491.1"/>
    </source>
</evidence>
<gene>
    <name evidence="2" type="ORF">EHO60_09660</name>
</gene>
<dbReference type="Pfam" id="PF04773">
    <property type="entry name" value="FecR"/>
    <property type="match status" value="1"/>
</dbReference>
<proteinExistence type="predicted"/>